<keyword evidence="1" id="KW-0812">Transmembrane</keyword>
<proteinExistence type="predicted"/>
<sequence>MDHNPMLKFQAIKKSKMQQFLDKVLLYTFIAFTCSFLPCLFSSFKNFLFVSSTKMGSIVYNPKLLFLLGNLIVAVLIGESKFFAHFSGSGDVYYDEYADHRSPSPGNDSILEVKREMKMKHCEENVTVTRSFQVEDRTREVLKKEKKELQGEHEVVLPTEELKKRADDFIARVNRQRRLEATLSVQVKVVSNRSSEYIRIRHTLVSNIFDNPKQ</sequence>
<protein>
    <submittedName>
        <fullName evidence="2">Hydroxysteroid dehydrogenase 1</fullName>
    </submittedName>
</protein>
<gene>
    <name evidence="2" type="ORF">F3Y22_tig00109908pilonHSYRG00036</name>
</gene>
<accession>A0A6A3BZ11</accession>
<feature type="transmembrane region" description="Helical" evidence="1">
    <location>
        <begin position="24"/>
        <end position="44"/>
    </location>
</feature>
<organism evidence="2">
    <name type="scientific">Hibiscus syriacus</name>
    <name type="common">Rose of Sharon</name>
    <dbReference type="NCBI Taxonomy" id="106335"/>
    <lineage>
        <taxon>Eukaryota</taxon>
        <taxon>Viridiplantae</taxon>
        <taxon>Streptophyta</taxon>
        <taxon>Embryophyta</taxon>
        <taxon>Tracheophyta</taxon>
        <taxon>Spermatophyta</taxon>
        <taxon>Magnoliopsida</taxon>
        <taxon>eudicotyledons</taxon>
        <taxon>Gunneridae</taxon>
        <taxon>Pentapetalae</taxon>
        <taxon>rosids</taxon>
        <taxon>malvids</taxon>
        <taxon>Malvales</taxon>
        <taxon>Malvaceae</taxon>
        <taxon>Malvoideae</taxon>
        <taxon>Hibiscus</taxon>
    </lineage>
</organism>
<dbReference type="EMBL" id="VEPZ02000774">
    <property type="protein sequence ID" value="KAE8720169.1"/>
    <property type="molecule type" value="Genomic_DNA"/>
</dbReference>
<reference evidence="2" key="1">
    <citation type="submission" date="2019-09" db="EMBL/GenBank/DDBJ databases">
        <title>Draft genome information of white flower Hibiscus syriacus.</title>
        <authorList>
            <person name="Kim Y.-M."/>
        </authorList>
    </citation>
    <scope>NUCLEOTIDE SEQUENCE [LARGE SCALE GENOMIC DNA]</scope>
    <source>
        <strain evidence="2">YM2019G1</strain>
        <tissue evidence="2">Leaf</tissue>
    </source>
</reference>
<dbReference type="PANTHER" id="PTHR35762:SF2">
    <property type="entry name" value="TRANSMEMBRANE PROTEIN"/>
    <property type="match status" value="1"/>
</dbReference>
<evidence type="ECO:0000313" key="2">
    <source>
        <dbReference type="EMBL" id="KAE8720169.1"/>
    </source>
</evidence>
<dbReference type="PANTHER" id="PTHR35762">
    <property type="entry name" value="TRANSMEMBRANE PROTEIN"/>
    <property type="match status" value="1"/>
</dbReference>
<keyword evidence="1" id="KW-1133">Transmembrane helix</keyword>
<name>A0A6A3BZ11_HIBSY</name>
<dbReference type="AlphaFoldDB" id="A0A6A3BZ11"/>
<keyword evidence="1" id="KW-0472">Membrane</keyword>
<comment type="caution">
    <text evidence="2">The sequence shown here is derived from an EMBL/GenBank/DDBJ whole genome shotgun (WGS) entry which is preliminary data.</text>
</comment>
<feature type="transmembrane region" description="Helical" evidence="1">
    <location>
        <begin position="64"/>
        <end position="84"/>
    </location>
</feature>
<evidence type="ECO:0000256" key="1">
    <source>
        <dbReference type="SAM" id="Phobius"/>
    </source>
</evidence>